<name>A0A919Y426_9BACL</name>
<dbReference type="GO" id="GO:0005524">
    <property type="term" value="F:ATP binding"/>
    <property type="evidence" value="ECO:0007669"/>
    <property type="project" value="UniProtKB-UniRule"/>
</dbReference>
<keyword evidence="7" id="KW-0963">Cytoplasm</keyword>
<dbReference type="SUPFAM" id="SSF55874">
    <property type="entry name" value="ATPase domain of HSP90 chaperone/DNA topoisomerase II/histidine kinase"/>
    <property type="match status" value="1"/>
</dbReference>
<keyword evidence="3 7" id="KW-0547">Nucleotide-binding</keyword>
<keyword evidence="4 7" id="KW-0418">Kinase</keyword>
<dbReference type="GO" id="GO:0016020">
    <property type="term" value="C:membrane"/>
    <property type="evidence" value="ECO:0007669"/>
    <property type="project" value="InterPro"/>
</dbReference>
<dbReference type="InterPro" id="IPR050482">
    <property type="entry name" value="Sensor_HK_TwoCompSys"/>
</dbReference>
<keyword evidence="6 7" id="KW-0902">Two-component regulatory system</keyword>
<dbReference type="GO" id="GO:0046983">
    <property type="term" value="F:protein dimerization activity"/>
    <property type="evidence" value="ECO:0007669"/>
    <property type="project" value="InterPro"/>
</dbReference>
<dbReference type="SMART" id="SM00387">
    <property type="entry name" value="HATPase_c"/>
    <property type="match status" value="1"/>
</dbReference>
<dbReference type="EC" id="3.1.3.-" evidence="7"/>
<comment type="caution">
    <text evidence="10">The sequence shown here is derived from an EMBL/GenBank/DDBJ whole genome shotgun (WGS) entry which is preliminary data.</text>
</comment>
<dbReference type="RefSeq" id="WP_262362685.1">
    <property type="nucleotide sequence ID" value="NZ_BORS01000005.1"/>
</dbReference>
<sequence length="387" mass="45008">MAEYQADAIDRVIKNAVGVMENSKLQILEILEAARSELNTLNNELQQVIKETAETVEKVDQLEINFRRSRIRLTEVSRDFVRYKEEDIKQAYERATQLQLDLMIYREKEMYLKARRDELQKRAKNVEKSVERAETVSSQMAVVLEYLSGELGQVSRILESAKNRQMIGLKIILAQEEERKRISREIHDGPAQLLANLVLRTEIVERMISKQDFKLVQDEIIDLKSQVRSSLEEMRKVIFNLRPMALDDLGLIPTLRKYVHDFEEKTKIRTTFETRGKEHRMSSPMEAAIFRLVQEALNNAAKHAFPTFVGVDINYQGEMLRIVIQDNGLGFKVDQLEERNKGHTHFGLIGMRERVELLEGRMDIESTANEGTKIIIHIPTKTEKRRE</sequence>
<dbReference type="InterPro" id="IPR036890">
    <property type="entry name" value="HATPase_C_sf"/>
</dbReference>
<dbReference type="InterPro" id="IPR003594">
    <property type="entry name" value="HATPase_dom"/>
</dbReference>
<evidence type="ECO:0000256" key="1">
    <source>
        <dbReference type="ARBA" id="ARBA00000085"/>
    </source>
</evidence>
<keyword evidence="11" id="KW-1185">Reference proteome</keyword>
<dbReference type="Proteomes" id="UP000678895">
    <property type="component" value="Unassembled WGS sequence"/>
</dbReference>
<evidence type="ECO:0000256" key="4">
    <source>
        <dbReference type="ARBA" id="ARBA00022777"/>
    </source>
</evidence>
<gene>
    <name evidence="10" type="primary">degS</name>
    <name evidence="10" type="ORF">J41TS4_17880</name>
</gene>
<dbReference type="Pfam" id="PF07730">
    <property type="entry name" value="HisKA_3"/>
    <property type="match status" value="1"/>
</dbReference>
<dbReference type="PROSITE" id="PS50109">
    <property type="entry name" value="HIS_KIN"/>
    <property type="match status" value="1"/>
</dbReference>
<organism evidence="10 11">
    <name type="scientific">Paenibacillus apis</name>
    <dbReference type="NCBI Taxonomy" id="1792174"/>
    <lineage>
        <taxon>Bacteria</taxon>
        <taxon>Bacillati</taxon>
        <taxon>Bacillota</taxon>
        <taxon>Bacilli</taxon>
        <taxon>Bacillales</taxon>
        <taxon>Paenibacillaceae</taxon>
        <taxon>Paenibacillus</taxon>
    </lineage>
</organism>
<dbReference type="AlphaFoldDB" id="A0A919Y426"/>
<evidence type="ECO:0000313" key="10">
    <source>
        <dbReference type="EMBL" id="GIO42030.1"/>
    </source>
</evidence>
<evidence type="ECO:0000313" key="11">
    <source>
        <dbReference type="Proteomes" id="UP000678895"/>
    </source>
</evidence>
<evidence type="ECO:0000256" key="7">
    <source>
        <dbReference type="PIRNR" id="PIRNR003169"/>
    </source>
</evidence>
<dbReference type="EC" id="2.7.13.3" evidence="7"/>
<comment type="function">
    <text evidence="7">Member of the two-component regulatory system DegS/DegU, which plays an important role in the transition growth phase.</text>
</comment>
<dbReference type="Pfam" id="PF05384">
    <property type="entry name" value="DegS"/>
    <property type="match status" value="1"/>
</dbReference>
<dbReference type="PIRSF" id="PIRSF003169">
    <property type="entry name" value="STHK_DegS"/>
    <property type="match status" value="1"/>
</dbReference>
<evidence type="ECO:0000256" key="3">
    <source>
        <dbReference type="ARBA" id="ARBA00022741"/>
    </source>
</evidence>
<accession>A0A919Y426</accession>
<reference evidence="10" key="1">
    <citation type="submission" date="2021-03" db="EMBL/GenBank/DDBJ databases">
        <title>Antimicrobial resistance genes in bacteria isolated from Japanese honey, and their potential for conferring macrolide and lincosamide resistance in the American foulbrood pathogen Paenibacillus larvae.</title>
        <authorList>
            <person name="Okamoto M."/>
            <person name="Kumagai M."/>
            <person name="Kanamori H."/>
            <person name="Takamatsu D."/>
        </authorList>
    </citation>
    <scope>NUCLEOTIDE SEQUENCE</scope>
    <source>
        <strain evidence="10">J41TS4</strain>
    </source>
</reference>
<keyword evidence="5 7" id="KW-0067">ATP-binding</keyword>
<proteinExistence type="predicted"/>
<dbReference type="PANTHER" id="PTHR24421">
    <property type="entry name" value="NITRATE/NITRITE SENSOR PROTEIN NARX-RELATED"/>
    <property type="match status" value="1"/>
</dbReference>
<dbReference type="Pfam" id="PF02518">
    <property type="entry name" value="HATPase_c"/>
    <property type="match status" value="1"/>
</dbReference>
<keyword evidence="2 7" id="KW-0808">Transferase</keyword>
<dbReference type="GO" id="GO:0000155">
    <property type="term" value="F:phosphorelay sensor kinase activity"/>
    <property type="evidence" value="ECO:0007669"/>
    <property type="project" value="UniProtKB-UniRule"/>
</dbReference>
<keyword evidence="7" id="KW-0378">Hydrolase</keyword>
<dbReference type="InterPro" id="IPR008595">
    <property type="entry name" value="DegS"/>
</dbReference>
<evidence type="ECO:0000256" key="2">
    <source>
        <dbReference type="ARBA" id="ARBA00022679"/>
    </source>
</evidence>
<evidence type="ECO:0000256" key="5">
    <source>
        <dbReference type="ARBA" id="ARBA00022840"/>
    </source>
</evidence>
<dbReference type="InterPro" id="IPR005467">
    <property type="entry name" value="His_kinase_dom"/>
</dbReference>
<comment type="subcellular location">
    <subcellularLocation>
        <location evidence="7">Cytoplasm</location>
    </subcellularLocation>
</comment>
<keyword evidence="7" id="KW-0904">Protein phosphatase</keyword>
<evidence type="ECO:0000259" key="9">
    <source>
        <dbReference type="PROSITE" id="PS50109"/>
    </source>
</evidence>
<dbReference type="Gene3D" id="3.30.565.10">
    <property type="entry name" value="Histidine kinase-like ATPase, C-terminal domain"/>
    <property type="match status" value="1"/>
</dbReference>
<protein>
    <recommendedName>
        <fullName evidence="7">Signal transduction histidine-protein kinase/phosphatase DegS</fullName>
        <ecNumber evidence="7">2.7.13.3</ecNumber>
        <ecNumber evidence="7">3.1.3.-</ecNumber>
    </recommendedName>
</protein>
<dbReference type="InterPro" id="IPR011712">
    <property type="entry name" value="Sig_transdc_His_kin_sub3_dim/P"/>
</dbReference>
<dbReference type="GO" id="GO:0005737">
    <property type="term" value="C:cytoplasm"/>
    <property type="evidence" value="ECO:0007669"/>
    <property type="project" value="UniProtKB-SubCell"/>
</dbReference>
<dbReference type="PANTHER" id="PTHR24421:SF55">
    <property type="entry name" value="SENSOR HISTIDINE KINASE YDFH"/>
    <property type="match status" value="1"/>
</dbReference>
<dbReference type="InterPro" id="IPR016381">
    <property type="entry name" value="Sig_transdc_His_kinase_DegS"/>
</dbReference>
<keyword evidence="8" id="KW-0175">Coiled coil</keyword>
<comment type="catalytic activity">
    <reaction evidence="1 7">
        <text>ATP + protein L-histidine = ADP + protein N-phospho-L-histidine.</text>
        <dbReference type="EC" id="2.7.13.3"/>
    </reaction>
</comment>
<dbReference type="Gene3D" id="1.20.5.1930">
    <property type="match status" value="1"/>
</dbReference>
<feature type="domain" description="Histidine kinase" evidence="9">
    <location>
        <begin position="181"/>
        <end position="382"/>
    </location>
</feature>
<dbReference type="EMBL" id="BORS01000005">
    <property type="protein sequence ID" value="GIO42030.1"/>
    <property type="molecule type" value="Genomic_DNA"/>
</dbReference>
<dbReference type="GO" id="GO:0004721">
    <property type="term" value="F:phosphoprotein phosphatase activity"/>
    <property type="evidence" value="ECO:0007669"/>
    <property type="project" value="UniProtKB-UniRule"/>
</dbReference>
<evidence type="ECO:0000256" key="6">
    <source>
        <dbReference type="ARBA" id="ARBA00023012"/>
    </source>
</evidence>
<evidence type="ECO:0000256" key="8">
    <source>
        <dbReference type="SAM" id="Coils"/>
    </source>
</evidence>
<feature type="coiled-coil region" evidence="8">
    <location>
        <begin position="24"/>
        <end position="136"/>
    </location>
</feature>
<dbReference type="CDD" id="cd16917">
    <property type="entry name" value="HATPase_UhpB-NarQ-NarX-like"/>
    <property type="match status" value="1"/>
</dbReference>